<feature type="transmembrane region" description="Helical" evidence="9">
    <location>
        <begin position="185"/>
        <end position="207"/>
    </location>
</feature>
<evidence type="ECO:0000256" key="3">
    <source>
        <dbReference type="ARBA" id="ARBA00022448"/>
    </source>
</evidence>
<feature type="transmembrane region" description="Helical" evidence="9">
    <location>
        <begin position="26"/>
        <end position="44"/>
    </location>
</feature>
<dbReference type="InterPro" id="IPR010065">
    <property type="entry name" value="AA_ABC_transptr_permease_3TM"/>
</dbReference>
<comment type="caution">
    <text evidence="11">The sequence shown here is derived from an EMBL/GenBank/DDBJ whole genome shotgun (WGS) entry which is preliminary data.</text>
</comment>
<evidence type="ECO:0000256" key="9">
    <source>
        <dbReference type="RuleBase" id="RU363032"/>
    </source>
</evidence>
<dbReference type="PROSITE" id="PS50928">
    <property type="entry name" value="ABC_TM1"/>
    <property type="match status" value="1"/>
</dbReference>
<feature type="transmembrane region" description="Helical" evidence="9">
    <location>
        <begin position="368"/>
        <end position="387"/>
    </location>
</feature>
<feature type="domain" description="ABC transmembrane type-1" evidence="10">
    <location>
        <begin position="92"/>
        <end position="384"/>
    </location>
</feature>
<accession>A0A0A0D786</accession>
<dbReference type="AlphaFoldDB" id="A0A0A0D786"/>
<dbReference type="RefSeq" id="WP_034837724.1">
    <property type="nucleotide sequence ID" value="NZ_JANX01000155.1"/>
</dbReference>
<dbReference type="Proteomes" id="UP000029995">
    <property type="component" value="Unassembled WGS sequence"/>
</dbReference>
<dbReference type="NCBIfam" id="TIGR01726">
    <property type="entry name" value="HEQRo_perm_3TM"/>
    <property type="match status" value="1"/>
</dbReference>
<dbReference type="Gene3D" id="1.10.3720.10">
    <property type="entry name" value="MetI-like"/>
    <property type="match status" value="2"/>
</dbReference>
<organism evidence="11 12">
    <name type="scientific">Inquilinus limosus MP06</name>
    <dbReference type="NCBI Taxonomy" id="1398085"/>
    <lineage>
        <taxon>Bacteria</taxon>
        <taxon>Pseudomonadati</taxon>
        <taxon>Pseudomonadota</taxon>
        <taxon>Alphaproteobacteria</taxon>
        <taxon>Rhodospirillales</taxon>
        <taxon>Rhodospirillaceae</taxon>
        <taxon>Inquilinus</taxon>
    </lineage>
</organism>
<feature type="transmembrane region" description="Helical" evidence="9">
    <location>
        <begin position="87"/>
        <end position="113"/>
    </location>
</feature>
<reference evidence="11 12" key="1">
    <citation type="submission" date="2014-01" db="EMBL/GenBank/DDBJ databases">
        <title>Genome sequence determination for a cystic fibrosis isolate, Inquilinus limosus.</title>
        <authorList>
            <person name="Pino M."/>
            <person name="Di Conza J."/>
            <person name="Gutkind G."/>
        </authorList>
    </citation>
    <scope>NUCLEOTIDE SEQUENCE [LARGE SCALE GENOMIC DNA]</scope>
    <source>
        <strain evidence="11 12">MP06</strain>
    </source>
</reference>
<keyword evidence="7 9" id="KW-1133">Transmembrane helix</keyword>
<name>A0A0A0D786_9PROT</name>
<dbReference type="InterPro" id="IPR043429">
    <property type="entry name" value="ArtM/GltK/GlnP/TcyL/YhdX-like"/>
</dbReference>
<dbReference type="GO" id="GO:0043190">
    <property type="term" value="C:ATP-binding cassette (ABC) transporter complex"/>
    <property type="evidence" value="ECO:0007669"/>
    <property type="project" value="InterPro"/>
</dbReference>
<keyword evidence="8 9" id="KW-0472">Membrane</keyword>
<dbReference type="CDD" id="cd06261">
    <property type="entry name" value="TM_PBP2"/>
    <property type="match status" value="1"/>
</dbReference>
<keyword evidence="4" id="KW-1003">Cell membrane</keyword>
<dbReference type="PANTHER" id="PTHR30614">
    <property type="entry name" value="MEMBRANE COMPONENT OF AMINO ACID ABC TRANSPORTER"/>
    <property type="match status" value="1"/>
</dbReference>
<evidence type="ECO:0000313" key="11">
    <source>
        <dbReference type="EMBL" id="KGM33718.1"/>
    </source>
</evidence>
<dbReference type="EMBL" id="JANX01000155">
    <property type="protein sequence ID" value="KGM33718.1"/>
    <property type="molecule type" value="Genomic_DNA"/>
</dbReference>
<dbReference type="InterPro" id="IPR000515">
    <property type="entry name" value="MetI-like"/>
</dbReference>
<dbReference type="GO" id="GO:0022857">
    <property type="term" value="F:transmembrane transporter activity"/>
    <property type="evidence" value="ECO:0007669"/>
    <property type="project" value="InterPro"/>
</dbReference>
<protein>
    <submittedName>
        <fullName evidence="11">Amino acid ABC transporter permease</fullName>
    </submittedName>
</protein>
<proteinExistence type="inferred from homology"/>
<feature type="transmembrane region" description="Helical" evidence="9">
    <location>
        <begin position="338"/>
        <end position="356"/>
    </location>
</feature>
<comment type="similarity">
    <text evidence="2">Belongs to the binding-protein-dependent transport system permease family. HisMQ subfamily.</text>
</comment>
<dbReference type="InterPro" id="IPR035906">
    <property type="entry name" value="MetI-like_sf"/>
</dbReference>
<evidence type="ECO:0000256" key="2">
    <source>
        <dbReference type="ARBA" id="ARBA00010072"/>
    </source>
</evidence>
<evidence type="ECO:0000256" key="8">
    <source>
        <dbReference type="ARBA" id="ARBA00023136"/>
    </source>
</evidence>
<comment type="subcellular location">
    <subcellularLocation>
        <location evidence="1">Cell inner membrane</location>
        <topology evidence="1">Multi-pass membrane protein</topology>
    </subcellularLocation>
    <subcellularLocation>
        <location evidence="9">Cell membrane</location>
        <topology evidence="9">Multi-pass membrane protein</topology>
    </subcellularLocation>
</comment>
<evidence type="ECO:0000256" key="4">
    <source>
        <dbReference type="ARBA" id="ARBA00022475"/>
    </source>
</evidence>
<dbReference type="GO" id="GO:0006865">
    <property type="term" value="P:amino acid transport"/>
    <property type="evidence" value="ECO:0007669"/>
    <property type="project" value="UniProtKB-KW"/>
</dbReference>
<evidence type="ECO:0000259" key="10">
    <source>
        <dbReference type="PROSITE" id="PS50928"/>
    </source>
</evidence>
<evidence type="ECO:0000256" key="7">
    <source>
        <dbReference type="ARBA" id="ARBA00022989"/>
    </source>
</evidence>
<dbReference type="Pfam" id="PF00528">
    <property type="entry name" value="BPD_transp_1"/>
    <property type="match status" value="1"/>
</dbReference>
<keyword evidence="5 9" id="KW-0812">Transmembrane</keyword>
<dbReference type="PANTHER" id="PTHR30614:SF37">
    <property type="entry name" value="AMINO-ACID ABC TRANSPORTER PERMEASE PROTEIN YHDX-RELATED"/>
    <property type="match status" value="1"/>
</dbReference>
<evidence type="ECO:0000313" key="12">
    <source>
        <dbReference type="Proteomes" id="UP000029995"/>
    </source>
</evidence>
<dbReference type="SUPFAM" id="SSF161098">
    <property type="entry name" value="MetI-like"/>
    <property type="match status" value="2"/>
</dbReference>
<keyword evidence="6" id="KW-0029">Amino-acid transport</keyword>
<evidence type="ECO:0000256" key="5">
    <source>
        <dbReference type="ARBA" id="ARBA00022692"/>
    </source>
</evidence>
<evidence type="ECO:0000256" key="1">
    <source>
        <dbReference type="ARBA" id="ARBA00004429"/>
    </source>
</evidence>
<keyword evidence="3 9" id="KW-0813">Transport</keyword>
<sequence length="396" mass="42602">MTMDVAAAGTAVRRGSALNDPRLRAIFYQIVLLLVVVGIGWFLVSNLIHNREVRGIQTGYGFLSREAGFAIAETPISYSPSDPYARAFLVGLVNTLKVSILGIILATLLGLVIGVSKLSSNWLLAKIATAYVDVVRNIPLTVQLLLWAGLIRVSAPPPRQALHPLPGVFVSNRGIQVPSLEDNPIFLWMAVAALVALVIGWGIARWAKQRQAATGQQFHSIWVGIGLFVGLPLIVWLGGGAPAAFEVPELKGFNFQGGWTLTPEFAAMLIGLTVYTAAFIAEIVRGGILSVSHGQTEAARALGLHSGITLRRIVLPQALRTIIPPLTSQYLNVTKNSSLAVVIGYPELVSIGNTIGNQTGQVVEAISIFMAVYLLISLSISIGMNIYNRRMALRER</sequence>
<evidence type="ECO:0000256" key="6">
    <source>
        <dbReference type="ARBA" id="ARBA00022970"/>
    </source>
</evidence>
<feature type="transmembrane region" description="Helical" evidence="9">
    <location>
        <begin position="265"/>
        <end position="284"/>
    </location>
</feature>
<feature type="transmembrane region" description="Helical" evidence="9">
    <location>
        <begin position="219"/>
        <end position="245"/>
    </location>
</feature>
<dbReference type="OrthoDB" id="9808531at2"/>
<gene>
    <name evidence="11" type="ORF">P409_14275</name>
</gene>